<accession>A0ACB7S1V8</accession>
<dbReference type="Proteomes" id="UP000821845">
    <property type="component" value="Chromosome 6"/>
</dbReference>
<keyword evidence="2" id="KW-1185">Reference proteome</keyword>
<organism evidence="1 2">
    <name type="scientific">Hyalomma asiaticum</name>
    <name type="common">Tick</name>
    <dbReference type="NCBI Taxonomy" id="266040"/>
    <lineage>
        <taxon>Eukaryota</taxon>
        <taxon>Metazoa</taxon>
        <taxon>Ecdysozoa</taxon>
        <taxon>Arthropoda</taxon>
        <taxon>Chelicerata</taxon>
        <taxon>Arachnida</taxon>
        <taxon>Acari</taxon>
        <taxon>Parasitiformes</taxon>
        <taxon>Ixodida</taxon>
        <taxon>Ixodoidea</taxon>
        <taxon>Ixodidae</taxon>
        <taxon>Hyalomminae</taxon>
        <taxon>Hyalomma</taxon>
    </lineage>
</organism>
<evidence type="ECO:0000313" key="2">
    <source>
        <dbReference type="Proteomes" id="UP000821845"/>
    </source>
</evidence>
<proteinExistence type="predicted"/>
<gene>
    <name evidence="1" type="ORF">HPB50_006338</name>
</gene>
<evidence type="ECO:0000313" key="1">
    <source>
        <dbReference type="EMBL" id="KAH6927633.1"/>
    </source>
</evidence>
<sequence>MEDTPAAACATASATVKSQRRINWPDATTRALLRLWEDNLAALRSNVRNARIYSRIVEELNAGLPHGEGPYNLKQIRLKMDNLAKRYRKERLLCTRTGSSSSKWPYYWLLHNFLGSLPMNDELLVEENVEVPEVTDVPEGAEVVASWDDAQNDENVVPRDNAEATNETPEETSSPSTHTSGDASKSSTPHDASGCTRRARKRPLTTAQLLLESHKEELAHIKKSEKKRQKLMRKLVKLQEEANDINASMCRMMEEYFQTKKSEK</sequence>
<name>A0ACB7S1V8_HYAAI</name>
<reference evidence="1" key="1">
    <citation type="submission" date="2020-05" db="EMBL/GenBank/DDBJ databases">
        <title>Large-scale comparative analyses of tick genomes elucidate their genetic diversity and vector capacities.</title>
        <authorList>
            <person name="Jia N."/>
            <person name="Wang J."/>
            <person name="Shi W."/>
            <person name="Du L."/>
            <person name="Sun Y."/>
            <person name="Zhan W."/>
            <person name="Jiang J."/>
            <person name="Wang Q."/>
            <person name="Zhang B."/>
            <person name="Ji P."/>
            <person name="Sakyi L.B."/>
            <person name="Cui X."/>
            <person name="Yuan T."/>
            <person name="Jiang B."/>
            <person name="Yang W."/>
            <person name="Lam T.T.-Y."/>
            <person name="Chang Q."/>
            <person name="Ding S."/>
            <person name="Wang X."/>
            <person name="Zhu J."/>
            <person name="Ruan X."/>
            <person name="Zhao L."/>
            <person name="Wei J."/>
            <person name="Que T."/>
            <person name="Du C."/>
            <person name="Cheng J."/>
            <person name="Dai P."/>
            <person name="Han X."/>
            <person name="Huang E."/>
            <person name="Gao Y."/>
            <person name="Liu J."/>
            <person name="Shao H."/>
            <person name="Ye R."/>
            <person name="Li L."/>
            <person name="Wei W."/>
            <person name="Wang X."/>
            <person name="Wang C."/>
            <person name="Yang T."/>
            <person name="Huo Q."/>
            <person name="Li W."/>
            <person name="Guo W."/>
            <person name="Chen H."/>
            <person name="Zhou L."/>
            <person name="Ni X."/>
            <person name="Tian J."/>
            <person name="Zhou Y."/>
            <person name="Sheng Y."/>
            <person name="Liu T."/>
            <person name="Pan Y."/>
            <person name="Xia L."/>
            <person name="Li J."/>
            <person name="Zhao F."/>
            <person name="Cao W."/>
        </authorList>
    </citation>
    <scope>NUCLEOTIDE SEQUENCE</scope>
    <source>
        <strain evidence="1">Hyas-2018</strain>
    </source>
</reference>
<comment type="caution">
    <text evidence="1">The sequence shown here is derived from an EMBL/GenBank/DDBJ whole genome shotgun (WGS) entry which is preliminary data.</text>
</comment>
<protein>
    <submittedName>
        <fullName evidence="1">Uncharacterized protein</fullName>
    </submittedName>
</protein>
<dbReference type="EMBL" id="CM023486">
    <property type="protein sequence ID" value="KAH6927633.1"/>
    <property type="molecule type" value="Genomic_DNA"/>
</dbReference>